<protein>
    <submittedName>
        <fullName evidence="8">CDF family Co(II)/Ni(II) efflux transporter DmeF</fullName>
    </submittedName>
</protein>
<feature type="region of interest" description="Disordered" evidence="5">
    <location>
        <begin position="160"/>
        <end position="182"/>
    </location>
</feature>
<keyword evidence="2 6" id="KW-0812">Transmembrane</keyword>
<evidence type="ECO:0000256" key="6">
    <source>
        <dbReference type="SAM" id="Phobius"/>
    </source>
</evidence>
<proteinExistence type="predicted"/>
<dbReference type="Gene3D" id="1.20.1510.10">
    <property type="entry name" value="Cation efflux protein transmembrane domain"/>
    <property type="match status" value="1"/>
</dbReference>
<dbReference type="InterPro" id="IPR002524">
    <property type="entry name" value="Cation_efflux"/>
</dbReference>
<feature type="transmembrane region" description="Helical" evidence="6">
    <location>
        <begin position="64"/>
        <end position="85"/>
    </location>
</feature>
<evidence type="ECO:0000259" key="7">
    <source>
        <dbReference type="Pfam" id="PF01545"/>
    </source>
</evidence>
<feature type="domain" description="Cation efflux protein transmembrane" evidence="7">
    <location>
        <begin position="34"/>
        <end position="250"/>
    </location>
</feature>
<evidence type="ECO:0000256" key="2">
    <source>
        <dbReference type="ARBA" id="ARBA00022692"/>
    </source>
</evidence>
<dbReference type="EMBL" id="JAEDAO010000001">
    <property type="protein sequence ID" value="MBK0392257.1"/>
    <property type="molecule type" value="Genomic_DNA"/>
</dbReference>
<evidence type="ECO:0000256" key="3">
    <source>
        <dbReference type="ARBA" id="ARBA00022989"/>
    </source>
</evidence>
<comment type="subcellular location">
    <subcellularLocation>
        <location evidence="1">Membrane</location>
        <topology evidence="1">Multi-pass membrane protein</topology>
    </subcellularLocation>
</comment>
<reference evidence="8" key="1">
    <citation type="submission" date="2020-12" db="EMBL/GenBank/DDBJ databases">
        <title>Ramlibacter sp. nov., isolated from a freshwater alga, Cryptomonas.</title>
        <authorList>
            <person name="Kim H.M."/>
            <person name="Jeon C.O."/>
        </authorList>
    </citation>
    <scope>NUCLEOTIDE SEQUENCE</scope>
    <source>
        <strain evidence="8">CrO1</strain>
    </source>
</reference>
<dbReference type="NCBIfam" id="NF033827">
    <property type="entry name" value="CDF_efflux_DmeF"/>
    <property type="match status" value="1"/>
</dbReference>
<dbReference type="GO" id="GO:0005385">
    <property type="term" value="F:zinc ion transmembrane transporter activity"/>
    <property type="evidence" value="ECO:0007669"/>
    <property type="project" value="TreeGrafter"/>
</dbReference>
<keyword evidence="3 6" id="KW-1133">Transmembrane helix</keyword>
<evidence type="ECO:0000256" key="1">
    <source>
        <dbReference type="ARBA" id="ARBA00004141"/>
    </source>
</evidence>
<keyword evidence="9" id="KW-1185">Reference proteome</keyword>
<organism evidence="8 9">
    <name type="scientific">Ramlibacter algicola</name>
    <dbReference type="NCBI Taxonomy" id="2795217"/>
    <lineage>
        <taxon>Bacteria</taxon>
        <taxon>Pseudomonadati</taxon>
        <taxon>Pseudomonadota</taxon>
        <taxon>Betaproteobacteria</taxon>
        <taxon>Burkholderiales</taxon>
        <taxon>Comamonadaceae</taxon>
        <taxon>Ramlibacter</taxon>
    </lineage>
</organism>
<accession>A0A934UR83</accession>
<dbReference type="InterPro" id="IPR027469">
    <property type="entry name" value="Cation_efflux_TMD_sf"/>
</dbReference>
<dbReference type="AlphaFoldDB" id="A0A934UR83"/>
<dbReference type="PANTHER" id="PTHR11562">
    <property type="entry name" value="CATION EFFLUX PROTEIN/ ZINC TRANSPORTER"/>
    <property type="match status" value="1"/>
</dbReference>
<evidence type="ECO:0000256" key="4">
    <source>
        <dbReference type="ARBA" id="ARBA00023136"/>
    </source>
</evidence>
<evidence type="ECO:0000313" key="8">
    <source>
        <dbReference type="EMBL" id="MBK0392257.1"/>
    </source>
</evidence>
<feature type="compositionally biased region" description="Basic and acidic residues" evidence="5">
    <location>
        <begin position="162"/>
        <end position="176"/>
    </location>
</feature>
<feature type="transmembrane region" description="Helical" evidence="6">
    <location>
        <begin position="224"/>
        <end position="242"/>
    </location>
</feature>
<name>A0A934UR83_9BURK</name>
<evidence type="ECO:0000313" key="9">
    <source>
        <dbReference type="Proteomes" id="UP000617041"/>
    </source>
</evidence>
<dbReference type="NCBIfam" id="TIGR01297">
    <property type="entry name" value="CDF"/>
    <property type="match status" value="1"/>
</dbReference>
<feature type="transmembrane region" description="Helical" evidence="6">
    <location>
        <begin position="130"/>
        <end position="153"/>
    </location>
</feature>
<feature type="transmembrane region" description="Helical" evidence="6">
    <location>
        <begin position="97"/>
        <end position="118"/>
    </location>
</feature>
<feature type="transmembrane region" description="Helical" evidence="6">
    <location>
        <begin position="34"/>
        <end position="52"/>
    </location>
</feature>
<sequence length="325" mass="35424">MSSTQTAAPQGAPCTHRHEFHAGNDAAERSTRTVLWVTLVTMVGEITAGWWFNSMAVLADGWHMSSHALAIGLSVVAYTTARRYASDERFAFGTWKIEVLAAFTSAILLVVVAALMLLGSVERLLEPQSIHYPQALTVAVIGLLVNLACAVILGRTHHGHDHGHAHEHEDDHDHAHHDAHRHAHGEDLNLRSAYVHVATDAATSVLAVGALLGGWLWGWAWLDPLMGVVGAVLVAWWARGLVGETGKVLLDREMDHAIVQEIRQAVETTQDRVTDLHVWRVGRNVYACAMTLLTSAPALEAAEVRDRLAGHPEVVHSTIEIHRAA</sequence>
<keyword evidence="4 6" id="KW-0472">Membrane</keyword>
<dbReference type="SUPFAM" id="SSF161111">
    <property type="entry name" value="Cation efflux protein transmembrane domain-like"/>
    <property type="match status" value="1"/>
</dbReference>
<dbReference type="Proteomes" id="UP000617041">
    <property type="component" value="Unassembled WGS sequence"/>
</dbReference>
<dbReference type="InterPro" id="IPR050681">
    <property type="entry name" value="CDF/SLC30A"/>
</dbReference>
<dbReference type="PANTHER" id="PTHR11562:SF40">
    <property type="entry name" value="CATION EFFLUX SYSTEM PROTEIN"/>
    <property type="match status" value="1"/>
</dbReference>
<dbReference type="GO" id="GO:0005886">
    <property type="term" value="C:plasma membrane"/>
    <property type="evidence" value="ECO:0007669"/>
    <property type="project" value="TreeGrafter"/>
</dbReference>
<dbReference type="InterPro" id="IPR058533">
    <property type="entry name" value="Cation_efflux_TM"/>
</dbReference>
<comment type="caution">
    <text evidence="8">The sequence shown here is derived from an EMBL/GenBank/DDBJ whole genome shotgun (WGS) entry which is preliminary data.</text>
</comment>
<dbReference type="Pfam" id="PF01545">
    <property type="entry name" value="Cation_efflux"/>
    <property type="match status" value="1"/>
</dbReference>
<gene>
    <name evidence="8" type="primary">dmeF</name>
    <name evidence="8" type="ORF">I8E28_06625</name>
</gene>
<evidence type="ECO:0000256" key="5">
    <source>
        <dbReference type="SAM" id="MobiDB-lite"/>
    </source>
</evidence>
<feature type="transmembrane region" description="Helical" evidence="6">
    <location>
        <begin position="197"/>
        <end position="218"/>
    </location>
</feature>
<dbReference type="RefSeq" id="WP_200787203.1">
    <property type="nucleotide sequence ID" value="NZ_JAEDAO010000001.1"/>
</dbReference>